<dbReference type="EMBL" id="CP002831">
    <property type="protein sequence ID" value="AFC24868.1"/>
    <property type="molecule type" value="Genomic_DNA"/>
</dbReference>
<name>H6L341_SAPGL</name>
<dbReference type="GO" id="GO:0016740">
    <property type="term" value="F:transferase activity"/>
    <property type="evidence" value="ECO:0007669"/>
    <property type="project" value="UniProtKB-KW"/>
</dbReference>
<dbReference type="Pfam" id="PF13692">
    <property type="entry name" value="Glyco_trans_1_4"/>
    <property type="match status" value="1"/>
</dbReference>
<dbReference type="eggNOG" id="COG0438">
    <property type="taxonomic scope" value="Bacteria"/>
</dbReference>
<dbReference type="KEGG" id="sgn:SGRA_2137"/>
<sequence length="345" mass="40177">MPYNLSCPSARYRAYFPLRNLAKSGQITVDFIQPSARWQKRFRFLWIYSQLLFWPKKNSRIFIQKVCSTRYYGYLLRFLVFCRPNISFFDLDDAENYRQPSQNMHFFLRKAKACSLGSQALKEYAQAFNSNCRIHTSAVPRQQEQTGPKHQPLRLIWLGDFGDGRKKSKLFSHKTNVYSLLFPALKKLQFPVELHLLGIKKKSDIPEIQAYFAPSPHIQLVIPQHLNWVEDDWVYPYLAKMDLGLAPLVDHPFNQAKSAFKAKQYLSVGLPVLASDIGENSRFVQHGRNGFLFRTEADLLQQLNFFQAIDTQQLKGFQLAAKATAEQFSMANYEQQLLQLLFEED</sequence>
<protein>
    <submittedName>
        <fullName evidence="1">Glycosyl transferase group 1</fullName>
    </submittedName>
</protein>
<proteinExistence type="predicted"/>
<accession>H6L341</accession>
<reference evidence="1 2" key="1">
    <citation type="journal article" date="2012" name="Stand. Genomic Sci.">
        <title>Complete genome sequencing and analysis of Saprospira grandis str. Lewin, a predatory marine bacterium.</title>
        <authorList>
            <person name="Saw J.H."/>
            <person name="Yuryev A."/>
            <person name="Kanbe M."/>
            <person name="Hou S."/>
            <person name="Young A.G."/>
            <person name="Aizawa S."/>
            <person name="Alam M."/>
        </authorList>
    </citation>
    <scope>NUCLEOTIDE SEQUENCE [LARGE SCALE GENOMIC DNA]</scope>
    <source>
        <strain evidence="1 2">Lewin</strain>
    </source>
</reference>
<keyword evidence="2" id="KW-1185">Reference proteome</keyword>
<dbReference type="SUPFAM" id="SSF53756">
    <property type="entry name" value="UDP-Glycosyltransferase/glycogen phosphorylase"/>
    <property type="match status" value="1"/>
</dbReference>
<keyword evidence="1" id="KW-0808">Transferase</keyword>
<dbReference type="AlphaFoldDB" id="H6L341"/>
<evidence type="ECO:0000313" key="2">
    <source>
        <dbReference type="Proteomes" id="UP000007519"/>
    </source>
</evidence>
<dbReference type="Proteomes" id="UP000007519">
    <property type="component" value="Chromosome"/>
</dbReference>
<evidence type="ECO:0000313" key="1">
    <source>
        <dbReference type="EMBL" id="AFC24868.1"/>
    </source>
</evidence>
<gene>
    <name evidence="1" type="ordered locus">SGRA_2137</name>
</gene>
<dbReference type="HOGENOM" id="CLU_062433_0_0_10"/>
<organism evidence="1 2">
    <name type="scientific">Saprospira grandis (strain Lewin)</name>
    <dbReference type="NCBI Taxonomy" id="984262"/>
    <lineage>
        <taxon>Bacteria</taxon>
        <taxon>Pseudomonadati</taxon>
        <taxon>Bacteroidota</taxon>
        <taxon>Saprospiria</taxon>
        <taxon>Saprospirales</taxon>
        <taxon>Saprospiraceae</taxon>
        <taxon>Saprospira</taxon>
    </lineage>
</organism>
<dbReference type="Gene3D" id="3.40.50.2000">
    <property type="entry name" value="Glycogen Phosphorylase B"/>
    <property type="match status" value="1"/>
</dbReference>
<dbReference type="STRING" id="984262.SGRA_2137"/>